<evidence type="ECO:0008006" key="4">
    <source>
        <dbReference type="Google" id="ProtNLM"/>
    </source>
</evidence>
<dbReference type="EMBL" id="JAMGBE010000001">
    <property type="protein sequence ID" value="MCL6729284.1"/>
    <property type="molecule type" value="Genomic_DNA"/>
</dbReference>
<name>A0ABT0S097_9SPHN</name>
<reference evidence="2" key="1">
    <citation type="submission" date="2022-05" db="EMBL/GenBank/DDBJ databases">
        <authorList>
            <person name="Jo J.-H."/>
            <person name="Im W.-T."/>
        </authorList>
    </citation>
    <scope>NUCLEOTIDE SEQUENCE</scope>
    <source>
        <strain evidence="2">SE220</strain>
    </source>
</reference>
<evidence type="ECO:0000256" key="1">
    <source>
        <dbReference type="SAM" id="SignalP"/>
    </source>
</evidence>
<gene>
    <name evidence="2" type="ORF">LZ538_04335</name>
</gene>
<dbReference type="RefSeq" id="WP_249830753.1">
    <property type="nucleotide sequence ID" value="NZ_JAMGBE010000001.1"/>
</dbReference>
<protein>
    <recommendedName>
        <fullName evidence="4">Lipoprotein SmpA/OmlA domain-containing protein</fullName>
    </recommendedName>
</protein>
<proteinExistence type="predicted"/>
<organism evidence="2 3">
    <name type="scientific">Sphingomonas hankyongi</name>
    <dbReference type="NCBI Taxonomy" id="2908209"/>
    <lineage>
        <taxon>Bacteria</taxon>
        <taxon>Pseudomonadati</taxon>
        <taxon>Pseudomonadota</taxon>
        <taxon>Alphaproteobacteria</taxon>
        <taxon>Sphingomonadales</taxon>
        <taxon>Sphingomonadaceae</taxon>
        <taxon>Sphingomonas</taxon>
    </lineage>
</organism>
<dbReference type="Proteomes" id="UP001165342">
    <property type="component" value="Unassembled WGS sequence"/>
</dbReference>
<keyword evidence="1" id="KW-0732">Signal</keyword>
<accession>A0ABT0S097</accession>
<sequence>MHVHQMRRLVPALSLFVAACATAPRTPEPASTSQSITPSREIRSNLIGMTASELVSHLGNPVLQVREGPGLKMQFRSRYCVLDAYLYPPESGTGLTRVSHSDARLPSGQDTDQAACISQIEATK</sequence>
<keyword evidence="3" id="KW-1185">Reference proteome</keyword>
<comment type="caution">
    <text evidence="2">The sequence shown here is derived from an EMBL/GenBank/DDBJ whole genome shotgun (WGS) entry which is preliminary data.</text>
</comment>
<evidence type="ECO:0000313" key="2">
    <source>
        <dbReference type="EMBL" id="MCL6729284.1"/>
    </source>
</evidence>
<feature type="chain" id="PRO_5046978728" description="Lipoprotein SmpA/OmlA domain-containing protein" evidence="1">
    <location>
        <begin position="24"/>
        <end position="124"/>
    </location>
</feature>
<dbReference type="PROSITE" id="PS51257">
    <property type="entry name" value="PROKAR_LIPOPROTEIN"/>
    <property type="match status" value="1"/>
</dbReference>
<feature type="signal peptide" evidence="1">
    <location>
        <begin position="1"/>
        <end position="23"/>
    </location>
</feature>
<evidence type="ECO:0000313" key="3">
    <source>
        <dbReference type="Proteomes" id="UP001165342"/>
    </source>
</evidence>